<evidence type="ECO:0000313" key="1">
    <source>
        <dbReference type="EMBL" id="QBR84779.1"/>
    </source>
</evidence>
<dbReference type="Proteomes" id="UP000295517">
    <property type="component" value="Chromosome"/>
</dbReference>
<name>A0AAX1EI89_9GAMM</name>
<evidence type="ECO:0000313" key="2">
    <source>
        <dbReference type="Proteomes" id="UP000295517"/>
    </source>
</evidence>
<gene>
    <name evidence="1" type="ORF">E3983_10690</name>
</gene>
<proteinExistence type="predicted"/>
<organism evidence="1 2">
    <name type="scientific">Legionella israelensis</name>
    <dbReference type="NCBI Taxonomy" id="454"/>
    <lineage>
        <taxon>Bacteria</taxon>
        <taxon>Pseudomonadati</taxon>
        <taxon>Pseudomonadota</taxon>
        <taxon>Gammaproteobacteria</taxon>
        <taxon>Legionellales</taxon>
        <taxon>Legionellaceae</taxon>
        <taxon>Legionella</taxon>
    </lineage>
</organism>
<accession>A0AAX1EI89</accession>
<dbReference type="EMBL" id="CP038254">
    <property type="protein sequence ID" value="QBR84779.1"/>
    <property type="molecule type" value="Genomic_DNA"/>
</dbReference>
<protein>
    <recommendedName>
        <fullName evidence="3">DUF4440 domain-containing protein</fullName>
    </recommendedName>
</protein>
<evidence type="ECO:0008006" key="3">
    <source>
        <dbReference type="Google" id="ProtNLM"/>
    </source>
</evidence>
<dbReference type="AlphaFoldDB" id="A0AAX1EI89"/>
<reference evidence="1 2" key="1">
    <citation type="submission" date="2019-03" db="EMBL/GenBank/DDBJ databases">
        <title>Diverse conjugative elements silence natural transformation in Legionella species.</title>
        <authorList>
            <person name="Durieux I."/>
            <person name="Ginevra C."/>
            <person name="Attaiech L."/>
            <person name="Picq K."/>
            <person name="Juan P.A."/>
            <person name="Jarraud S."/>
            <person name="Charpentier X."/>
        </authorList>
    </citation>
    <scope>NUCLEOTIDE SEQUENCE [LARGE SCALE GENOMIC DNA]</scope>
    <source>
        <strain evidence="1 2">HL-0427-4011</strain>
    </source>
</reference>
<sequence>MPIGQEEIIELSHQFHNLVMVKKGNAEQQSEFFLYPEPRIFLLHGEDVSLQKNHEIHQKLIDEIHIPQKSWLITPLCNDPERVRAVGCVYWEGRVRHSKNREKIKCFVGEDWIVQRTSDGQLKFVLYINAYHHFLPDSAKISF</sequence>
<dbReference type="RefSeq" id="WP_135060959.1">
    <property type="nucleotide sequence ID" value="NZ_CP038254.1"/>
</dbReference>